<dbReference type="SMART" id="SM01037">
    <property type="entry name" value="Bet_v_1"/>
    <property type="match status" value="2"/>
</dbReference>
<dbReference type="Pfam" id="PF00407">
    <property type="entry name" value="Bet_v_1"/>
    <property type="match status" value="1"/>
</dbReference>
<dbReference type="EMBL" id="SDRB02013291">
    <property type="protein sequence ID" value="THF95283.1"/>
    <property type="molecule type" value="Genomic_DNA"/>
</dbReference>
<gene>
    <name evidence="3" type="ORF">TEA_027485</name>
</gene>
<evidence type="ECO:0000256" key="1">
    <source>
        <dbReference type="ARBA" id="ARBA00038242"/>
    </source>
</evidence>
<dbReference type="Proteomes" id="UP000306102">
    <property type="component" value="Unassembled WGS sequence"/>
</dbReference>
<dbReference type="InterPro" id="IPR000916">
    <property type="entry name" value="Bet_v_I/MLP"/>
</dbReference>
<sequence length="232" mass="26908">MALAGKMETEVEIKSDGDEILHMFGGKKAHHVPNMVSHHIQNVDLHEGEWGDHGSVKTWTCVVEGKVETYKERVSIDEENKTVHLIALEGTDWLDFYKSYNLIFQIIPKGETKVVKITIEYEKRNKDVPDPQKYLNYLINLFKDGKVETYKERVSIDEENKAVHLTALEGTDCLEFYKSYNLIFQIIPKGETKVVKITIEYEKRNKDVPDPQKYLNYLINLFKDVDSKLVQA</sequence>
<dbReference type="PANTHER" id="PTHR31338:SF20">
    <property type="entry name" value="BET V I_MAJOR LATEX PROTEIN DOMAIN-CONTAINING PROTEIN"/>
    <property type="match status" value="1"/>
</dbReference>
<dbReference type="InterPro" id="IPR023393">
    <property type="entry name" value="START-like_dom_sf"/>
</dbReference>
<dbReference type="PANTHER" id="PTHR31338">
    <property type="entry name" value="POLYKETIDE CYCLASE/DEHYDRASE AND LIPID TRANSPORT SUPERFAMILY PROTEIN"/>
    <property type="match status" value="1"/>
</dbReference>
<evidence type="ECO:0000313" key="3">
    <source>
        <dbReference type="EMBL" id="THF95283.1"/>
    </source>
</evidence>
<comment type="caution">
    <text evidence="3">The sequence shown here is derived from an EMBL/GenBank/DDBJ whole genome shotgun (WGS) entry which is preliminary data.</text>
</comment>
<accession>A0A4S4D0P4</accession>
<organism evidence="3 4">
    <name type="scientific">Camellia sinensis var. sinensis</name>
    <name type="common">China tea</name>
    <dbReference type="NCBI Taxonomy" id="542762"/>
    <lineage>
        <taxon>Eukaryota</taxon>
        <taxon>Viridiplantae</taxon>
        <taxon>Streptophyta</taxon>
        <taxon>Embryophyta</taxon>
        <taxon>Tracheophyta</taxon>
        <taxon>Spermatophyta</taxon>
        <taxon>Magnoliopsida</taxon>
        <taxon>eudicotyledons</taxon>
        <taxon>Gunneridae</taxon>
        <taxon>Pentapetalae</taxon>
        <taxon>asterids</taxon>
        <taxon>Ericales</taxon>
        <taxon>Theaceae</taxon>
        <taxon>Camellia</taxon>
    </lineage>
</organism>
<comment type="similarity">
    <text evidence="1">Belongs to the MLP family.</text>
</comment>
<dbReference type="GO" id="GO:0006952">
    <property type="term" value="P:defense response"/>
    <property type="evidence" value="ECO:0007669"/>
    <property type="project" value="InterPro"/>
</dbReference>
<dbReference type="Gene3D" id="3.30.530.20">
    <property type="match status" value="2"/>
</dbReference>
<reference evidence="3 4" key="1">
    <citation type="journal article" date="2018" name="Proc. Natl. Acad. Sci. U.S.A.">
        <title>Draft genome sequence of Camellia sinensis var. sinensis provides insights into the evolution of the tea genome and tea quality.</title>
        <authorList>
            <person name="Wei C."/>
            <person name="Yang H."/>
            <person name="Wang S."/>
            <person name="Zhao J."/>
            <person name="Liu C."/>
            <person name="Gao L."/>
            <person name="Xia E."/>
            <person name="Lu Y."/>
            <person name="Tai Y."/>
            <person name="She G."/>
            <person name="Sun J."/>
            <person name="Cao H."/>
            <person name="Tong W."/>
            <person name="Gao Q."/>
            <person name="Li Y."/>
            <person name="Deng W."/>
            <person name="Jiang X."/>
            <person name="Wang W."/>
            <person name="Chen Q."/>
            <person name="Zhang S."/>
            <person name="Li H."/>
            <person name="Wu J."/>
            <person name="Wang P."/>
            <person name="Li P."/>
            <person name="Shi C."/>
            <person name="Zheng F."/>
            <person name="Jian J."/>
            <person name="Huang B."/>
            <person name="Shan D."/>
            <person name="Shi M."/>
            <person name="Fang C."/>
            <person name="Yue Y."/>
            <person name="Li F."/>
            <person name="Li D."/>
            <person name="Wei S."/>
            <person name="Han B."/>
            <person name="Jiang C."/>
            <person name="Yin Y."/>
            <person name="Xia T."/>
            <person name="Zhang Z."/>
            <person name="Bennetzen J.L."/>
            <person name="Zhao S."/>
            <person name="Wan X."/>
        </authorList>
    </citation>
    <scope>NUCLEOTIDE SEQUENCE [LARGE SCALE GENOMIC DNA]</scope>
    <source>
        <strain evidence="4">cv. Shuchazao</strain>
        <tissue evidence="3">Leaf</tissue>
    </source>
</reference>
<dbReference type="CDD" id="cd07816">
    <property type="entry name" value="Bet_v1-like"/>
    <property type="match status" value="1"/>
</dbReference>
<dbReference type="SUPFAM" id="SSF55961">
    <property type="entry name" value="Bet v1-like"/>
    <property type="match status" value="2"/>
</dbReference>
<evidence type="ECO:0000313" key="4">
    <source>
        <dbReference type="Proteomes" id="UP000306102"/>
    </source>
</evidence>
<proteinExistence type="inferred from homology"/>
<feature type="domain" description="Bet v I/Major latex protein" evidence="2">
    <location>
        <begin position="2"/>
        <end position="143"/>
    </location>
</feature>
<name>A0A4S4D0P4_CAMSN</name>
<dbReference type="InterPro" id="IPR052006">
    <property type="entry name" value="MLP-like"/>
</dbReference>
<evidence type="ECO:0000259" key="2">
    <source>
        <dbReference type="SMART" id="SM01037"/>
    </source>
</evidence>
<keyword evidence="4" id="KW-1185">Reference proteome</keyword>
<feature type="domain" description="Bet v I/Major latex protein" evidence="2">
    <location>
        <begin position="144"/>
        <end position="232"/>
    </location>
</feature>
<dbReference type="AlphaFoldDB" id="A0A4S4D0P4"/>
<protein>
    <recommendedName>
        <fullName evidence="2">Bet v I/Major latex protein domain-containing protein</fullName>
    </recommendedName>
</protein>